<dbReference type="PANTHER" id="PTHR48090">
    <property type="entry name" value="UNDECAPRENYL-PHOSPHATE 4-DEOXY-4-FORMAMIDO-L-ARABINOSE TRANSFERASE-RELATED"/>
    <property type="match status" value="1"/>
</dbReference>
<feature type="region of interest" description="Disordered" evidence="9">
    <location>
        <begin position="1"/>
        <end position="27"/>
    </location>
</feature>
<dbReference type="Pfam" id="PF00535">
    <property type="entry name" value="Glycos_transf_2"/>
    <property type="match status" value="1"/>
</dbReference>
<evidence type="ECO:0000256" key="9">
    <source>
        <dbReference type="SAM" id="MobiDB-lite"/>
    </source>
</evidence>
<dbReference type="GO" id="GO:0016757">
    <property type="term" value="F:glycosyltransferase activity"/>
    <property type="evidence" value="ECO:0007669"/>
    <property type="project" value="UniProtKB-KW"/>
</dbReference>
<keyword evidence="4 12" id="KW-0808">Transferase</keyword>
<dbReference type="EMBL" id="CP051685">
    <property type="protein sequence ID" value="QJE01060.1"/>
    <property type="molecule type" value="Genomic_DNA"/>
</dbReference>
<dbReference type="PANTHER" id="PTHR48090:SF1">
    <property type="entry name" value="PROPHAGE BACTOPRENOL GLUCOSYL TRANSFERASE HOMOLOG"/>
    <property type="match status" value="1"/>
</dbReference>
<feature type="transmembrane region" description="Helical" evidence="10">
    <location>
        <begin position="299"/>
        <end position="324"/>
    </location>
</feature>
<dbReference type="Proteomes" id="UP000502415">
    <property type="component" value="Chromosome"/>
</dbReference>
<name>A0A7Z2ZTC1_9BURK</name>
<evidence type="ECO:0000313" key="12">
    <source>
        <dbReference type="EMBL" id="QJE01060.1"/>
    </source>
</evidence>
<dbReference type="GO" id="GO:0005886">
    <property type="term" value="C:plasma membrane"/>
    <property type="evidence" value="ECO:0007669"/>
    <property type="project" value="UniProtKB-SubCell"/>
</dbReference>
<dbReference type="InterPro" id="IPR050256">
    <property type="entry name" value="Glycosyltransferase_2"/>
</dbReference>
<dbReference type="InterPro" id="IPR001173">
    <property type="entry name" value="Glyco_trans_2-like"/>
</dbReference>
<feature type="transmembrane region" description="Helical" evidence="10">
    <location>
        <begin position="266"/>
        <end position="287"/>
    </location>
</feature>
<evidence type="ECO:0000256" key="8">
    <source>
        <dbReference type="ARBA" id="ARBA00038152"/>
    </source>
</evidence>
<dbReference type="AlphaFoldDB" id="A0A7Z2ZTC1"/>
<evidence type="ECO:0000256" key="3">
    <source>
        <dbReference type="ARBA" id="ARBA00022676"/>
    </source>
</evidence>
<dbReference type="InterPro" id="IPR029044">
    <property type="entry name" value="Nucleotide-diphossugar_trans"/>
</dbReference>
<evidence type="ECO:0000256" key="2">
    <source>
        <dbReference type="ARBA" id="ARBA00022475"/>
    </source>
</evidence>
<sequence length="350" mass="38728">MNSPEDAGVSDRAAANPLSPQPTGGPSPIAARSIDLKPLLSLVVPLYNEEAAIAQFFRHVIPELERIPNIRFEILCVNDGSRDHTLECLVAASQADERVRVIDLTRNFGKEAALTAAIFEARGDLVVPFDADLQDPPDMIGKLVEKWREGYDVVLARRADRGADSLLKKWTALCFYRIHNDMADVAIPENVGDFRLFTRSVCDALKTLPESCRFMKGLFAWVGYRTAVVDYARAPRSAGTSKFSGWKLWNLALEGITSFSTLPLRVWTYLGLSIAFFALGRAAWLVVRTLLYGVDVPGYASLATAVLLLGGIQLIGIGVLGEYVGRIYLESKQRPLYLVRQRYERTAPHG</sequence>
<keyword evidence="5 10" id="KW-0812">Transmembrane</keyword>
<evidence type="ECO:0000256" key="7">
    <source>
        <dbReference type="ARBA" id="ARBA00023136"/>
    </source>
</evidence>
<dbReference type="FunFam" id="3.90.550.10:FF:000079">
    <property type="entry name" value="Probable glycosyl transferase"/>
    <property type="match status" value="1"/>
</dbReference>
<proteinExistence type="inferred from homology"/>
<gene>
    <name evidence="12" type="ORF">HH212_14305</name>
</gene>
<evidence type="ECO:0000256" key="6">
    <source>
        <dbReference type="ARBA" id="ARBA00022989"/>
    </source>
</evidence>
<evidence type="ECO:0000256" key="5">
    <source>
        <dbReference type="ARBA" id="ARBA00022692"/>
    </source>
</evidence>
<accession>A0A7Z2ZTC1</accession>
<evidence type="ECO:0000256" key="4">
    <source>
        <dbReference type="ARBA" id="ARBA00022679"/>
    </source>
</evidence>
<dbReference type="Gene3D" id="3.90.550.10">
    <property type="entry name" value="Spore Coat Polysaccharide Biosynthesis Protein SpsA, Chain A"/>
    <property type="match status" value="1"/>
</dbReference>
<evidence type="ECO:0000313" key="13">
    <source>
        <dbReference type="Proteomes" id="UP000502415"/>
    </source>
</evidence>
<dbReference type="KEGG" id="mfy:HH212_14305"/>
<keyword evidence="13" id="KW-1185">Reference proteome</keyword>
<evidence type="ECO:0000256" key="1">
    <source>
        <dbReference type="ARBA" id="ARBA00004651"/>
    </source>
</evidence>
<evidence type="ECO:0000259" key="11">
    <source>
        <dbReference type="Pfam" id="PF00535"/>
    </source>
</evidence>
<keyword evidence="6 10" id="KW-1133">Transmembrane helix</keyword>
<comment type="subcellular location">
    <subcellularLocation>
        <location evidence="1">Cell membrane</location>
        <topology evidence="1">Multi-pass membrane protein</topology>
    </subcellularLocation>
</comment>
<keyword evidence="7 10" id="KW-0472">Membrane</keyword>
<evidence type="ECO:0000256" key="10">
    <source>
        <dbReference type="SAM" id="Phobius"/>
    </source>
</evidence>
<organism evidence="12 13">
    <name type="scientific">Massilia forsythiae</name>
    <dbReference type="NCBI Taxonomy" id="2728020"/>
    <lineage>
        <taxon>Bacteria</taxon>
        <taxon>Pseudomonadati</taxon>
        <taxon>Pseudomonadota</taxon>
        <taxon>Betaproteobacteria</taxon>
        <taxon>Burkholderiales</taxon>
        <taxon>Oxalobacteraceae</taxon>
        <taxon>Telluria group</taxon>
        <taxon>Massilia</taxon>
    </lineage>
</organism>
<dbReference type="CDD" id="cd04187">
    <property type="entry name" value="DPM1_like_bac"/>
    <property type="match status" value="1"/>
</dbReference>
<keyword evidence="3" id="KW-0328">Glycosyltransferase</keyword>
<feature type="domain" description="Glycosyltransferase 2-like" evidence="11">
    <location>
        <begin position="41"/>
        <end position="204"/>
    </location>
</feature>
<reference evidence="12 13" key="1">
    <citation type="submission" date="2020-04" db="EMBL/GenBank/DDBJ databases">
        <title>Genome sequencing of novel species.</title>
        <authorList>
            <person name="Heo J."/>
            <person name="Kim S.-J."/>
            <person name="Kim J.-S."/>
            <person name="Hong S.-B."/>
            <person name="Kwon S.-W."/>
        </authorList>
    </citation>
    <scope>NUCLEOTIDE SEQUENCE [LARGE SCALE GENOMIC DNA]</scope>
    <source>
        <strain evidence="12 13">GN2-R2</strain>
    </source>
</reference>
<comment type="similarity">
    <text evidence="8">Belongs to the glycosyltransferase 2 family. GtrB subfamily.</text>
</comment>
<dbReference type="SUPFAM" id="SSF53448">
    <property type="entry name" value="Nucleotide-diphospho-sugar transferases"/>
    <property type="match status" value="1"/>
</dbReference>
<protein>
    <submittedName>
        <fullName evidence="12">Glycosyltransferase family 2 protein</fullName>
    </submittedName>
</protein>
<keyword evidence="2" id="KW-1003">Cell membrane</keyword>